<gene>
    <name evidence="1" type="ORF">D1Y85_18955</name>
</gene>
<proteinExistence type="predicted"/>
<reference evidence="1 2" key="1">
    <citation type="submission" date="2018-11" db="EMBL/GenBank/DDBJ databases">
        <title>Paraburkholderia sp. DHOA04, isolated from soil.</title>
        <authorList>
            <person name="Gao Z.-H."/>
            <person name="Qiu L.-H."/>
            <person name="Fu J.-C."/>
        </authorList>
    </citation>
    <scope>NUCLEOTIDE SEQUENCE [LARGE SCALE GENOMIC DNA]</scope>
    <source>
        <strain evidence="1 2">DHOA04</strain>
    </source>
</reference>
<keyword evidence="2" id="KW-1185">Reference proteome</keyword>
<dbReference type="AlphaFoldDB" id="A0A3N6N5H7"/>
<name>A0A3N6N5H7_9BURK</name>
<protein>
    <submittedName>
        <fullName evidence="1">Uncharacterized protein</fullName>
    </submittedName>
</protein>
<evidence type="ECO:0000313" key="2">
    <source>
        <dbReference type="Proteomes" id="UP000272778"/>
    </source>
</evidence>
<comment type="caution">
    <text evidence="1">The sequence shown here is derived from an EMBL/GenBank/DDBJ whole genome shotgun (WGS) entry which is preliminary data.</text>
</comment>
<organism evidence="1 2">
    <name type="scientific">Paraburkholderia dinghuensis</name>
    <dbReference type="NCBI Taxonomy" id="2305225"/>
    <lineage>
        <taxon>Bacteria</taxon>
        <taxon>Pseudomonadati</taxon>
        <taxon>Pseudomonadota</taxon>
        <taxon>Betaproteobacteria</taxon>
        <taxon>Burkholderiales</taxon>
        <taxon>Burkholderiaceae</taxon>
        <taxon>Paraburkholderia</taxon>
    </lineage>
</organism>
<accession>A0A3N6N5H7</accession>
<dbReference type="Proteomes" id="UP000272778">
    <property type="component" value="Unassembled WGS sequence"/>
</dbReference>
<dbReference type="EMBL" id="RQIS01000014">
    <property type="protein sequence ID" value="RQH04172.1"/>
    <property type="molecule type" value="Genomic_DNA"/>
</dbReference>
<dbReference type="RefSeq" id="WP_124152617.1">
    <property type="nucleotide sequence ID" value="NZ_RQIS01000014.1"/>
</dbReference>
<sequence>MPPLAIAETCARIAQADEIFHWFEAALAERSSQICELRTNPWFQPCRLTGRMRLVEKHVGMGRT</sequence>
<evidence type="ECO:0000313" key="1">
    <source>
        <dbReference type="EMBL" id="RQH04172.1"/>
    </source>
</evidence>